<dbReference type="Proteomes" id="UP000313312">
    <property type="component" value="Unassembled WGS sequence"/>
</dbReference>
<accession>A0A5C4TIM4</accession>
<gene>
    <name evidence="1" type="ORF">DID87_04535</name>
</gene>
<dbReference type="AlphaFoldDB" id="A0A5C4TIM4"/>
<name>A0A5C4TIM4_FRUSA</name>
<reference evidence="1 2" key="1">
    <citation type="submission" date="2018-05" db="EMBL/GenBank/DDBJ databases">
        <title>Lactobacillus sanfranciscensis Ah4 draft denome sequence.</title>
        <authorList>
            <person name="Zhang G."/>
        </authorList>
    </citation>
    <scope>NUCLEOTIDE SEQUENCE [LARGE SCALE GENOMIC DNA]</scope>
    <source>
        <strain evidence="1 2">Ah4</strain>
    </source>
</reference>
<organism evidence="1 2">
    <name type="scientific">Fructilactobacillus sanfranciscensis</name>
    <name type="common">Lactobacillus sanfranciscensis</name>
    <dbReference type="NCBI Taxonomy" id="1625"/>
    <lineage>
        <taxon>Bacteria</taxon>
        <taxon>Bacillati</taxon>
        <taxon>Bacillota</taxon>
        <taxon>Bacilli</taxon>
        <taxon>Lactobacillales</taxon>
        <taxon>Lactobacillaceae</taxon>
        <taxon>Fructilactobacillus</taxon>
    </lineage>
</organism>
<comment type="caution">
    <text evidence="1">The sequence shown here is derived from an EMBL/GenBank/DDBJ whole genome shotgun (WGS) entry which is preliminary data.</text>
</comment>
<sequence>MNFLTIKGMCVINKKSKYNQLNDRQVELLIEYLSVSISSLMKFWMSNSQMAINELDDSFEMIFKNGINNLIGAKS</sequence>
<evidence type="ECO:0008006" key="3">
    <source>
        <dbReference type="Google" id="ProtNLM"/>
    </source>
</evidence>
<evidence type="ECO:0000313" key="2">
    <source>
        <dbReference type="Proteomes" id="UP000313312"/>
    </source>
</evidence>
<protein>
    <recommendedName>
        <fullName evidence="3">Transcriptional regulator TetR C-terminal Firmicutes type domain-containing protein</fullName>
    </recommendedName>
</protein>
<proteinExistence type="predicted"/>
<evidence type="ECO:0000313" key="1">
    <source>
        <dbReference type="EMBL" id="TNK90282.1"/>
    </source>
</evidence>
<dbReference type="EMBL" id="QFCR01000012">
    <property type="protein sequence ID" value="TNK90282.1"/>
    <property type="molecule type" value="Genomic_DNA"/>
</dbReference>